<comment type="caution">
    <text evidence="2">The sequence shown here is derived from an EMBL/GenBank/DDBJ whole genome shotgun (WGS) entry which is preliminary data.</text>
</comment>
<sequence>MSMLYTPLDSTREIRLLRLHSRHSSSTKSLVQIEKNVPIYCDLYPVAVREARNQGYEALSYTWGTPEEPLSIQVNGTEVPVTRNLHVALQHLRGETSEVVLWVDALCINQMDDAEKIEQVNMMREIYACAKSTRVWLGPADETSDEIMVQLARIGKTVIDRGAFDLFIRMTTLSIKDPSGAAQAEDQVTKLVEDMLDRSLAQLEDSCRLLTEFCNLLSRPYWSRVWILQEIVVSRNVEVYCGKRKIGFAFLHAAMLYLIYMQTSLSTQLVKPLTALLEASADGNFPPDCKLKAQFDYVISIEIPPSASLVSGMRLRYHDPAQENGEAKPILIQLLARTRVGREATDPRDRIWALLGMAADTGTLRITPNYADTNSCTAVYCNATRAMIASGHIDILAFSQWSKKDPMIPSWVPDWREEVKQPFGQLPWDTPYSASGAAKFLKHLDQIVPVLHLKVNGFLVDSIESLRPQCNNGEWLSMQHRHEACIYLQDIISLCHISDEKLATSGVEIYANPSVRESAYQRVPVADLYSTGFVRRATIDECHLGHTEVVTDYIQWKNRRPSTGAPVTNTLRSYYIMMGQQIERRPFVTMKGFVGLAPKHVEEGDVIVIFPGAKFPYVLRRCDDGTYVLVGETFVYGIMYGELVTEDREMEEFILK</sequence>
<dbReference type="InterPro" id="IPR010730">
    <property type="entry name" value="HET"/>
</dbReference>
<dbReference type="Pfam" id="PF06985">
    <property type="entry name" value="HET"/>
    <property type="match status" value="1"/>
</dbReference>
<dbReference type="EMBL" id="NPIC01000015">
    <property type="protein sequence ID" value="RDL30488.1"/>
    <property type="molecule type" value="Genomic_DNA"/>
</dbReference>
<protein>
    <submittedName>
        <fullName evidence="2">Heterokaryon incompatibility protein</fullName>
    </submittedName>
</protein>
<dbReference type="PANTHER" id="PTHR24148">
    <property type="entry name" value="ANKYRIN REPEAT DOMAIN-CONTAINING PROTEIN 39 HOMOLOG-RELATED"/>
    <property type="match status" value="1"/>
</dbReference>
<proteinExistence type="predicted"/>
<dbReference type="RefSeq" id="XP_031865013.1">
    <property type="nucleotide sequence ID" value="XM_032018989.1"/>
</dbReference>
<name>A0A370T9Z2_9HELO</name>
<feature type="domain" description="Heterokaryon incompatibility" evidence="1">
    <location>
        <begin position="56"/>
        <end position="230"/>
    </location>
</feature>
<dbReference type="AlphaFoldDB" id="A0A370T9Z2"/>
<evidence type="ECO:0000313" key="3">
    <source>
        <dbReference type="Proteomes" id="UP000254866"/>
    </source>
</evidence>
<dbReference type="Proteomes" id="UP000254866">
    <property type="component" value="Unassembled WGS sequence"/>
</dbReference>
<dbReference type="OrthoDB" id="2157530at2759"/>
<reference evidence="2 3" key="1">
    <citation type="journal article" date="2018" name="IMA Fungus">
        <title>IMA Genome-F 9: Draft genome sequence of Annulohypoxylon stygium, Aspergillus mulundensis, Berkeleyomyces basicola (syn. Thielaviopsis basicola), Ceratocystis smalleyi, two Cercospora beticola strains, Coleophoma cylindrospora, Fusarium fracticaudum, Phialophora cf. hyalina, and Morchella septimelata.</title>
        <authorList>
            <person name="Wingfield B.D."/>
            <person name="Bills G.F."/>
            <person name="Dong Y."/>
            <person name="Huang W."/>
            <person name="Nel W.J."/>
            <person name="Swalarsk-Parry B.S."/>
            <person name="Vaghefi N."/>
            <person name="Wilken P.M."/>
            <person name="An Z."/>
            <person name="de Beer Z.W."/>
            <person name="De Vos L."/>
            <person name="Chen L."/>
            <person name="Duong T.A."/>
            <person name="Gao Y."/>
            <person name="Hammerbacher A."/>
            <person name="Kikkert J.R."/>
            <person name="Li Y."/>
            <person name="Li H."/>
            <person name="Li K."/>
            <person name="Li Q."/>
            <person name="Liu X."/>
            <person name="Ma X."/>
            <person name="Naidoo K."/>
            <person name="Pethybridge S.J."/>
            <person name="Sun J."/>
            <person name="Steenkamp E.T."/>
            <person name="van der Nest M.A."/>
            <person name="van Wyk S."/>
            <person name="Wingfield M.J."/>
            <person name="Xiong C."/>
            <person name="Yue Q."/>
            <person name="Zhang X."/>
        </authorList>
    </citation>
    <scope>NUCLEOTIDE SEQUENCE [LARGE SCALE GENOMIC DNA]</scope>
    <source>
        <strain evidence="2 3">BP 5553</strain>
    </source>
</reference>
<organism evidence="2 3">
    <name type="scientific">Venustampulla echinocandica</name>
    <dbReference type="NCBI Taxonomy" id="2656787"/>
    <lineage>
        <taxon>Eukaryota</taxon>
        <taxon>Fungi</taxon>
        <taxon>Dikarya</taxon>
        <taxon>Ascomycota</taxon>
        <taxon>Pezizomycotina</taxon>
        <taxon>Leotiomycetes</taxon>
        <taxon>Helotiales</taxon>
        <taxon>Pleuroascaceae</taxon>
        <taxon>Venustampulla</taxon>
    </lineage>
</organism>
<accession>A0A370T9Z2</accession>
<dbReference type="Pfam" id="PF26639">
    <property type="entry name" value="Het-6_barrel"/>
    <property type="match status" value="2"/>
</dbReference>
<gene>
    <name evidence="2" type="ORF">BP5553_10366</name>
</gene>
<keyword evidence="3" id="KW-1185">Reference proteome</keyword>
<dbReference type="PANTHER" id="PTHR24148:SF73">
    <property type="entry name" value="HET DOMAIN PROTEIN (AFU_ORTHOLOGUE AFUA_8G01020)"/>
    <property type="match status" value="1"/>
</dbReference>
<dbReference type="InterPro" id="IPR052895">
    <property type="entry name" value="HetReg/Transcr_Mod"/>
</dbReference>
<dbReference type="GeneID" id="43603215"/>
<evidence type="ECO:0000313" key="2">
    <source>
        <dbReference type="EMBL" id="RDL30488.1"/>
    </source>
</evidence>
<evidence type="ECO:0000259" key="1">
    <source>
        <dbReference type="Pfam" id="PF06985"/>
    </source>
</evidence>